<evidence type="ECO:0000256" key="2">
    <source>
        <dbReference type="SAM" id="Phobius"/>
    </source>
</evidence>
<feature type="region of interest" description="Disordered" evidence="1">
    <location>
        <begin position="121"/>
        <end position="142"/>
    </location>
</feature>
<keyword evidence="2" id="KW-0812">Transmembrane</keyword>
<comment type="caution">
    <text evidence="3">The sequence shown here is derived from an EMBL/GenBank/DDBJ whole genome shotgun (WGS) entry which is preliminary data.</text>
</comment>
<keyword evidence="2" id="KW-0472">Membrane</keyword>
<name>A0AAE1HFW7_9NEOP</name>
<feature type="transmembrane region" description="Helical" evidence="2">
    <location>
        <begin position="72"/>
        <end position="92"/>
    </location>
</feature>
<keyword evidence="2" id="KW-1133">Transmembrane helix</keyword>
<dbReference type="EMBL" id="JAHWGI010001008">
    <property type="protein sequence ID" value="KAK3920589.1"/>
    <property type="molecule type" value="Genomic_DNA"/>
</dbReference>
<reference evidence="3" key="2">
    <citation type="journal article" date="2023" name="BMC Genomics">
        <title>Pest status, molecular evolution, and epigenetic factors derived from the genome assembly of Frankliniella fusca, a thysanopteran phytovirus vector.</title>
        <authorList>
            <person name="Catto M.A."/>
            <person name="Labadie P.E."/>
            <person name="Jacobson A.L."/>
            <person name="Kennedy G.G."/>
            <person name="Srinivasan R."/>
            <person name="Hunt B.G."/>
        </authorList>
    </citation>
    <scope>NUCLEOTIDE SEQUENCE</scope>
    <source>
        <strain evidence="3">PL_HMW_Pooled</strain>
    </source>
</reference>
<sequence length="142" mass="15846">MRNGLKRTIMFLTNDGEEHAAGKRGEEGLRGAWWRTSSYIEEHESNQTVQAIVIRSVCTSGKDPPQGNWRRCLLLLPVLVTVLWLPLLLVWLHSQDALLSQDALRRGRASRDDWIAVRTPDKRDVSGSCPGGKASQVADSGR</sequence>
<gene>
    <name evidence="3" type="ORF">KUF71_009860</name>
</gene>
<evidence type="ECO:0000313" key="4">
    <source>
        <dbReference type="Proteomes" id="UP001219518"/>
    </source>
</evidence>
<reference evidence="3" key="1">
    <citation type="submission" date="2021-07" db="EMBL/GenBank/DDBJ databases">
        <authorList>
            <person name="Catto M.A."/>
            <person name="Jacobson A."/>
            <person name="Kennedy G."/>
            <person name="Labadie P."/>
            <person name="Hunt B.G."/>
            <person name="Srinivasan R."/>
        </authorList>
    </citation>
    <scope>NUCLEOTIDE SEQUENCE</scope>
    <source>
        <strain evidence="3">PL_HMW_Pooled</strain>
        <tissue evidence="3">Head</tissue>
    </source>
</reference>
<protein>
    <submittedName>
        <fullName evidence="3">V-type proton ATPase 116 kDa subunit a2</fullName>
    </submittedName>
</protein>
<keyword evidence="4" id="KW-1185">Reference proteome</keyword>
<proteinExistence type="predicted"/>
<accession>A0AAE1HFW7</accession>
<evidence type="ECO:0000256" key="1">
    <source>
        <dbReference type="SAM" id="MobiDB-lite"/>
    </source>
</evidence>
<evidence type="ECO:0000313" key="3">
    <source>
        <dbReference type="EMBL" id="KAK3920589.1"/>
    </source>
</evidence>
<dbReference type="Proteomes" id="UP001219518">
    <property type="component" value="Unassembled WGS sequence"/>
</dbReference>
<dbReference type="AlphaFoldDB" id="A0AAE1HFW7"/>
<organism evidence="3 4">
    <name type="scientific">Frankliniella fusca</name>
    <dbReference type="NCBI Taxonomy" id="407009"/>
    <lineage>
        <taxon>Eukaryota</taxon>
        <taxon>Metazoa</taxon>
        <taxon>Ecdysozoa</taxon>
        <taxon>Arthropoda</taxon>
        <taxon>Hexapoda</taxon>
        <taxon>Insecta</taxon>
        <taxon>Pterygota</taxon>
        <taxon>Neoptera</taxon>
        <taxon>Paraneoptera</taxon>
        <taxon>Thysanoptera</taxon>
        <taxon>Terebrantia</taxon>
        <taxon>Thripoidea</taxon>
        <taxon>Thripidae</taxon>
        <taxon>Frankliniella</taxon>
    </lineage>
</organism>